<dbReference type="Proteomes" id="UP000326305">
    <property type="component" value="Segment"/>
</dbReference>
<dbReference type="EMBL" id="MN317029">
    <property type="protein sequence ID" value="QFG04415.1"/>
    <property type="molecule type" value="Genomic_DNA"/>
</dbReference>
<reference evidence="1 2" key="1">
    <citation type="submission" date="2019-08" db="EMBL/GenBank/DDBJ databases">
        <authorList>
            <person name="Zhang R."/>
        </authorList>
    </citation>
    <scope>NUCLEOTIDE SEQUENCE [LARGE SCALE GENOMIC DNA]</scope>
</reference>
<keyword evidence="1" id="KW-0255">Endonuclease</keyword>
<name>A0A5J6T845_9CAUD</name>
<keyword evidence="1" id="KW-0378">Hydrolase</keyword>
<dbReference type="KEGG" id="vg:62680762"/>
<dbReference type="GeneID" id="62680762"/>
<dbReference type="GO" id="GO:0004519">
    <property type="term" value="F:endonuclease activity"/>
    <property type="evidence" value="ECO:0007669"/>
    <property type="project" value="UniProtKB-KW"/>
</dbReference>
<dbReference type="RefSeq" id="YP_009998180.1">
    <property type="nucleotide sequence ID" value="NC_052984.1"/>
</dbReference>
<keyword evidence="1" id="KW-0540">Nuclease</keyword>
<sequence length="154" mass="16099">MSAGYVFGVAGDKGGVIDVSATMIGAMNYARRHGLGTVYARYLGPGPGYAFDVAHLVAGSRGGRARWVRTLTGCGPNLNGGKAYPVPVPASPWGKSWTVIGVYRDNGQTFVDHVGPGSLDDARNGAPEGVEVVAVVPGKVDSRRAFYADNLEIF</sequence>
<protein>
    <submittedName>
        <fullName evidence="1">HNH endonuclease</fullName>
    </submittedName>
</protein>
<evidence type="ECO:0000313" key="2">
    <source>
        <dbReference type="Proteomes" id="UP000326305"/>
    </source>
</evidence>
<keyword evidence="2" id="KW-1185">Reference proteome</keyword>
<evidence type="ECO:0000313" key="1">
    <source>
        <dbReference type="EMBL" id="QFG04415.1"/>
    </source>
</evidence>
<organism evidence="1 2">
    <name type="scientific">Aeromonas phage vB_AhyS-A18P4</name>
    <dbReference type="NCBI Taxonomy" id="2608321"/>
    <lineage>
        <taxon>Viruses</taxon>
        <taxon>Duplodnaviria</taxon>
        <taxon>Heunggongvirae</taxon>
        <taxon>Uroviricota</taxon>
        <taxon>Caudoviricetes</taxon>
        <taxon>Casjensviridae</taxon>
        <taxon>Sharonstreetvirus</taxon>
        <taxon>Sharonstreetvirus A18P4</taxon>
    </lineage>
</organism>
<proteinExistence type="predicted"/>
<accession>A0A5J6T845</accession>